<proteinExistence type="predicted"/>
<organism evidence="1 2">
    <name type="scientific">Aliiglaciecola lipolytica E3</name>
    <dbReference type="NCBI Taxonomy" id="1127673"/>
    <lineage>
        <taxon>Bacteria</taxon>
        <taxon>Pseudomonadati</taxon>
        <taxon>Pseudomonadota</taxon>
        <taxon>Gammaproteobacteria</taxon>
        <taxon>Alteromonadales</taxon>
        <taxon>Alteromonadaceae</taxon>
        <taxon>Aliiglaciecola</taxon>
    </lineage>
</organism>
<protein>
    <submittedName>
        <fullName evidence="1">Uncharacterized protein</fullName>
    </submittedName>
</protein>
<evidence type="ECO:0000313" key="1">
    <source>
        <dbReference type="EMBL" id="GAC13498.1"/>
    </source>
</evidence>
<dbReference type="Proteomes" id="UP000006334">
    <property type="component" value="Unassembled WGS sequence"/>
</dbReference>
<keyword evidence="2" id="KW-1185">Reference proteome</keyword>
<dbReference type="STRING" id="1127673.GLIP_0853"/>
<dbReference type="EMBL" id="BAEN01000021">
    <property type="protein sequence ID" value="GAC13498.1"/>
    <property type="molecule type" value="Genomic_DNA"/>
</dbReference>
<dbReference type="AlphaFoldDB" id="K6YA16"/>
<accession>K6YA16</accession>
<evidence type="ECO:0000313" key="2">
    <source>
        <dbReference type="Proteomes" id="UP000006334"/>
    </source>
</evidence>
<reference evidence="1 2" key="1">
    <citation type="journal article" date="2017" name="Antonie Van Leeuwenhoek">
        <title>Rhizobium rhizosphaerae sp. nov., a novel species isolated from rice rhizosphere.</title>
        <authorList>
            <person name="Zhao J.J."/>
            <person name="Zhang J."/>
            <person name="Zhang R.J."/>
            <person name="Zhang C.W."/>
            <person name="Yin H.Q."/>
            <person name="Zhang X.X."/>
        </authorList>
    </citation>
    <scope>NUCLEOTIDE SEQUENCE [LARGE SCALE GENOMIC DNA]</scope>
    <source>
        <strain evidence="1 2">E3</strain>
    </source>
</reference>
<name>K6YA16_9ALTE</name>
<sequence length="54" mass="6219">MVRFDLATETMQSWQIPSKEGIYSGLIRHMRMGNKGLIIHQTATNQIAEITWSK</sequence>
<comment type="caution">
    <text evidence="1">The sequence shown here is derived from an EMBL/GenBank/DDBJ whole genome shotgun (WGS) entry which is preliminary data.</text>
</comment>
<gene>
    <name evidence="1" type="ORF">GLIP_0853</name>
</gene>